<reference evidence="2 3" key="1">
    <citation type="journal article" date="2016" name="Nat. Commun.">
        <title>Thousands of microbial genomes shed light on interconnected biogeochemical processes in an aquifer system.</title>
        <authorList>
            <person name="Anantharaman K."/>
            <person name="Brown C.T."/>
            <person name="Hug L.A."/>
            <person name="Sharon I."/>
            <person name="Castelle C.J."/>
            <person name="Probst A.J."/>
            <person name="Thomas B.C."/>
            <person name="Singh A."/>
            <person name="Wilkins M.J."/>
            <person name="Karaoz U."/>
            <person name="Brodie E.L."/>
            <person name="Williams K.H."/>
            <person name="Hubbard S.S."/>
            <person name="Banfield J.F."/>
        </authorList>
    </citation>
    <scope>NUCLEOTIDE SEQUENCE [LARGE SCALE GENOMIC DNA]</scope>
</reference>
<dbReference type="Pfam" id="PF01592">
    <property type="entry name" value="NifU_N"/>
    <property type="match status" value="1"/>
</dbReference>
<accession>A0A1G2IY86</accession>
<dbReference type="SUPFAM" id="SSF82649">
    <property type="entry name" value="SufE/NifU"/>
    <property type="match status" value="1"/>
</dbReference>
<dbReference type="STRING" id="1802223.A2358_01610"/>
<gene>
    <name evidence="2" type="ORF">A2358_01610</name>
</gene>
<evidence type="ECO:0000313" key="2">
    <source>
        <dbReference type="EMBL" id="OGZ79643.1"/>
    </source>
</evidence>
<comment type="caution">
    <text evidence="2">The sequence shown here is derived from an EMBL/GenBank/DDBJ whole genome shotgun (WGS) entry which is preliminary data.</text>
</comment>
<sequence length="174" mass="19582">MKTKNNTCGGLYTKKVLETFKNPHNYGKIKNADGIGKVGNIVCGDVMWLYIKVERKPAFAKGFGEAREIIKNIKFETFGCVAAISTSSIITDLVKGKTIKEALKITKDNVIESLGGLPKIKYHCSVLAVDALVEAIYDYFLKNKKLIPADVEKKHNIIQKSKDIIEKRYEKWNK</sequence>
<dbReference type="EMBL" id="MHPJ01000001">
    <property type="protein sequence ID" value="OGZ79643.1"/>
    <property type="molecule type" value="Genomic_DNA"/>
</dbReference>
<evidence type="ECO:0000313" key="3">
    <source>
        <dbReference type="Proteomes" id="UP000178650"/>
    </source>
</evidence>
<dbReference type="GO" id="GO:0016226">
    <property type="term" value="P:iron-sulfur cluster assembly"/>
    <property type="evidence" value="ECO:0007669"/>
    <property type="project" value="InterPro"/>
</dbReference>
<feature type="domain" description="NIF system FeS cluster assembly NifU N-terminal" evidence="1">
    <location>
        <begin position="12"/>
        <end position="144"/>
    </location>
</feature>
<proteinExistence type="predicted"/>
<name>A0A1G2IY86_9BACT</name>
<dbReference type="Proteomes" id="UP000178650">
    <property type="component" value="Unassembled WGS sequence"/>
</dbReference>
<dbReference type="InterPro" id="IPR002871">
    <property type="entry name" value="NIF_FeS_clus_asmbl_NifU_N"/>
</dbReference>
<dbReference type="PANTHER" id="PTHR10093">
    <property type="entry name" value="IRON-SULFUR CLUSTER ASSEMBLY ENZYME NIFU HOMOLOG"/>
    <property type="match status" value="1"/>
</dbReference>
<dbReference type="AlphaFoldDB" id="A0A1G2IY86"/>
<dbReference type="CDD" id="cd06664">
    <property type="entry name" value="IscU_like"/>
    <property type="match status" value="1"/>
</dbReference>
<dbReference type="Gene3D" id="3.90.1010.10">
    <property type="match status" value="1"/>
</dbReference>
<dbReference type="GO" id="GO:0005506">
    <property type="term" value="F:iron ion binding"/>
    <property type="evidence" value="ECO:0007669"/>
    <property type="project" value="InterPro"/>
</dbReference>
<organism evidence="2 3">
    <name type="scientific">Candidatus Staskawiczbacteria bacterium RIFOXYB1_FULL_37_44</name>
    <dbReference type="NCBI Taxonomy" id="1802223"/>
    <lineage>
        <taxon>Bacteria</taxon>
        <taxon>Candidatus Staskawicziibacteriota</taxon>
    </lineage>
</organism>
<protein>
    <submittedName>
        <fullName evidence="2">Iron-sulfur cluster assembly scaffold protein</fullName>
    </submittedName>
</protein>
<evidence type="ECO:0000259" key="1">
    <source>
        <dbReference type="Pfam" id="PF01592"/>
    </source>
</evidence>
<dbReference type="GO" id="GO:0051536">
    <property type="term" value="F:iron-sulfur cluster binding"/>
    <property type="evidence" value="ECO:0007669"/>
    <property type="project" value="InterPro"/>
</dbReference>